<dbReference type="Proteomes" id="UP000466586">
    <property type="component" value="Unassembled WGS sequence"/>
</dbReference>
<comment type="caution">
    <text evidence="2">The sequence shown here is derived from an EMBL/GenBank/DDBJ whole genome shotgun (WGS) entry which is preliminary data.</text>
</comment>
<evidence type="ECO:0000313" key="2">
    <source>
        <dbReference type="EMBL" id="MXV50139.1"/>
    </source>
</evidence>
<protein>
    <submittedName>
        <fullName evidence="2">GNAT family N-acetyltransferase</fullName>
    </submittedName>
</protein>
<accession>A0A7K1Y7P2</accession>
<dbReference type="InterPro" id="IPR016181">
    <property type="entry name" value="Acyl_CoA_acyltransferase"/>
</dbReference>
<gene>
    <name evidence="2" type="ORF">GS399_04090</name>
</gene>
<dbReference type="SUPFAM" id="SSF55729">
    <property type="entry name" value="Acyl-CoA N-acyltransferases (Nat)"/>
    <property type="match status" value="1"/>
</dbReference>
<dbReference type="GO" id="GO:0016747">
    <property type="term" value="F:acyltransferase activity, transferring groups other than amino-acyl groups"/>
    <property type="evidence" value="ECO:0007669"/>
    <property type="project" value="InterPro"/>
</dbReference>
<reference evidence="2 3" key="1">
    <citation type="submission" date="2019-11" db="EMBL/GenBank/DDBJ databases">
        <title>Pedobacter sp. HMF7647 Genome sequencing and assembly.</title>
        <authorList>
            <person name="Kang H."/>
            <person name="Kim H."/>
            <person name="Joh K."/>
        </authorList>
    </citation>
    <scope>NUCLEOTIDE SEQUENCE [LARGE SCALE GENOMIC DNA]</scope>
    <source>
        <strain evidence="2 3">HMF7647</strain>
    </source>
</reference>
<dbReference type="RefSeq" id="WP_160843322.1">
    <property type="nucleotide sequence ID" value="NZ_WVHT01000002.1"/>
</dbReference>
<dbReference type="AlphaFoldDB" id="A0A7K1Y7P2"/>
<sequence>MTPFILSTERLGLRKWLESDNEPFVKMNKDPAVMQFFPKTLTDIETAEMMQRINEHFDKNGFGLFALENKQTRKFIGFTGLAIPRFEAFFTPCVEIGWRLKKEAWGQGFATEAAKACLNYGFNTIGLDKIVSFTSVLNINSEKVMKRIGMRYVTEFEHPKVEKNSILSKHVLYEISRSGFTFNK</sequence>
<dbReference type="PANTHER" id="PTHR43792">
    <property type="entry name" value="GNAT FAMILY, PUTATIVE (AFU_ORTHOLOGUE AFUA_3G00765)-RELATED-RELATED"/>
    <property type="match status" value="1"/>
</dbReference>
<proteinExistence type="predicted"/>
<name>A0A7K1Y7P2_9SPHI</name>
<dbReference type="EMBL" id="WVHT01000002">
    <property type="protein sequence ID" value="MXV50139.1"/>
    <property type="molecule type" value="Genomic_DNA"/>
</dbReference>
<evidence type="ECO:0000313" key="3">
    <source>
        <dbReference type="Proteomes" id="UP000466586"/>
    </source>
</evidence>
<dbReference type="PROSITE" id="PS51186">
    <property type="entry name" value="GNAT"/>
    <property type="match status" value="1"/>
</dbReference>
<dbReference type="InterPro" id="IPR000182">
    <property type="entry name" value="GNAT_dom"/>
</dbReference>
<dbReference type="Pfam" id="PF13302">
    <property type="entry name" value="Acetyltransf_3"/>
    <property type="match status" value="1"/>
</dbReference>
<dbReference type="PANTHER" id="PTHR43792:SF1">
    <property type="entry name" value="N-ACETYLTRANSFERASE DOMAIN-CONTAINING PROTEIN"/>
    <property type="match status" value="1"/>
</dbReference>
<keyword evidence="2" id="KW-0808">Transferase</keyword>
<organism evidence="2 3">
    <name type="scientific">Hufsiella arboris</name>
    <dbReference type="NCBI Taxonomy" id="2695275"/>
    <lineage>
        <taxon>Bacteria</taxon>
        <taxon>Pseudomonadati</taxon>
        <taxon>Bacteroidota</taxon>
        <taxon>Sphingobacteriia</taxon>
        <taxon>Sphingobacteriales</taxon>
        <taxon>Sphingobacteriaceae</taxon>
        <taxon>Hufsiella</taxon>
    </lineage>
</organism>
<dbReference type="InterPro" id="IPR051531">
    <property type="entry name" value="N-acetyltransferase"/>
</dbReference>
<feature type="domain" description="N-acetyltransferase" evidence="1">
    <location>
        <begin position="11"/>
        <end position="178"/>
    </location>
</feature>
<keyword evidence="3" id="KW-1185">Reference proteome</keyword>
<dbReference type="Gene3D" id="3.40.630.30">
    <property type="match status" value="1"/>
</dbReference>
<evidence type="ECO:0000259" key="1">
    <source>
        <dbReference type="PROSITE" id="PS51186"/>
    </source>
</evidence>